<sequence>MSKTEKIYTVLTLDEEEFFALQELPPADFIEIRLDLFLNESGKPEKILDALDKLNARAILTYRQPEDSSVKARSIWTQEDVIPFLRKLQGGNHYLDVELDKDNSIFTGAEDSNFGIVRSIHSFSGILGSEELEFYFRTVAEEAIGSRKTNLPFDRILKVAVMPDSEEDSKEFVEISRKISELVKEEGTRFGYCGILMGDSGKEFRIFPEKIGSQFTYACFKNPKAPGQVGLSELLESRKSSL</sequence>
<evidence type="ECO:0000313" key="6">
    <source>
        <dbReference type="Proteomes" id="UP000297855"/>
    </source>
</evidence>
<keyword evidence="3" id="KW-0456">Lyase</keyword>
<dbReference type="OrthoDB" id="335886at2"/>
<accession>A0A4V3JEV7</accession>
<dbReference type="EMBL" id="RQEV01000003">
    <property type="protein sequence ID" value="TGK21149.1"/>
    <property type="molecule type" value="Genomic_DNA"/>
</dbReference>
<evidence type="ECO:0000256" key="2">
    <source>
        <dbReference type="ARBA" id="ARBA00012060"/>
    </source>
</evidence>
<comment type="caution">
    <text evidence="5">The sequence shown here is derived from an EMBL/GenBank/DDBJ whole genome shotgun (WGS) entry which is preliminary data.</text>
</comment>
<dbReference type="PANTHER" id="PTHR43699:SF1">
    <property type="entry name" value="3-DEHYDROQUINATE DEHYDRATASE"/>
    <property type="match status" value="1"/>
</dbReference>
<name>A0A4V3JEV7_9LEPT</name>
<dbReference type="CDD" id="cd00502">
    <property type="entry name" value="DHQase_I"/>
    <property type="match status" value="1"/>
</dbReference>
<gene>
    <name evidence="5" type="ORF">EHO61_04665</name>
</gene>
<evidence type="ECO:0000313" key="5">
    <source>
        <dbReference type="EMBL" id="TGK21149.1"/>
    </source>
</evidence>
<dbReference type="SUPFAM" id="SSF51569">
    <property type="entry name" value="Aldolase"/>
    <property type="match status" value="1"/>
</dbReference>
<evidence type="ECO:0000256" key="3">
    <source>
        <dbReference type="ARBA" id="ARBA00023239"/>
    </source>
</evidence>
<organism evidence="5 6">
    <name type="scientific">Leptospira fluminis</name>
    <dbReference type="NCBI Taxonomy" id="2484979"/>
    <lineage>
        <taxon>Bacteria</taxon>
        <taxon>Pseudomonadati</taxon>
        <taxon>Spirochaetota</taxon>
        <taxon>Spirochaetia</taxon>
        <taxon>Leptospirales</taxon>
        <taxon>Leptospiraceae</taxon>
        <taxon>Leptospira</taxon>
    </lineage>
</organism>
<dbReference type="RefSeq" id="WP_135812439.1">
    <property type="nucleotide sequence ID" value="NZ_RQEV01000003.1"/>
</dbReference>
<dbReference type="InterPro" id="IPR013785">
    <property type="entry name" value="Aldolase_TIM"/>
</dbReference>
<comment type="catalytic activity">
    <reaction evidence="1">
        <text>3-dehydroquinate = 3-dehydroshikimate + H2O</text>
        <dbReference type="Rhea" id="RHEA:21096"/>
        <dbReference type="ChEBI" id="CHEBI:15377"/>
        <dbReference type="ChEBI" id="CHEBI:16630"/>
        <dbReference type="ChEBI" id="CHEBI:32364"/>
        <dbReference type="EC" id="4.2.1.10"/>
    </reaction>
</comment>
<dbReference type="EC" id="4.2.1.10" evidence="2"/>
<reference evidence="5" key="1">
    <citation type="journal article" date="2019" name="PLoS Negl. Trop. Dis.">
        <title>Revisiting the worldwide diversity of Leptospira species in the environment.</title>
        <authorList>
            <person name="Vincent A.T."/>
            <person name="Schiettekatte O."/>
            <person name="Bourhy P."/>
            <person name="Veyrier F.J."/>
            <person name="Picardeau M."/>
        </authorList>
    </citation>
    <scope>NUCLEOTIDE SEQUENCE [LARGE SCALE GENOMIC DNA]</scope>
    <source>
        <strain evidence="5">SCS5</strain>
    </source>
</reference>
<dbReference type="AlphaFoldDB" id="A0A4V3JEV7"/>
<protein>
    <recommendedName>
        <fullName evidence="2">3-dehydroquinate dehydratase</fullName>
        <ecNumber evidence="2">4.2.1.10</ecNumber>
    </recommendedName>
</protein>
<dbReference type="PANTHER" id="PTHR43699">
    <property type="entry name" value="3-DEHYDROQUINATE DEHYDRATASE"/>
    <property type="match status" value="1"/>
</dbReference>
<keyword evidence="4" id="KW-0704">Schiff base</keyword>
<dbReference type="InterPro" id="IPR050146">
    <property type="entry name" value="Type-I_3-dehydroquinase"/>
</dbReference>
<proteinExistence type="predicted"/>
<evidence type="ECO:0000256" key="4">
    <source>
        <dbReference type="ARBA" id="ARBA00023270"/>
    </source>
</evidence>
<dbReference type="Proteomes" id="UP000297855">
    <property type="component" value="Unassembled WGS sequence"/>
</dbReference>
<dbReference type="Gene3D" id="3.20.20.70">
    <property type="entry name" value="Aldolase class I"/>
    <property type="match status" value="1"/>
</dbReference>
<dbReference type="GO" id="GO:0046279">
    <property type="term" value="P:3,4-dihydroxybenzoate biosynthetic process"/>
    <property type="evidence" value="ECO:0007669"/>
    <property type="project" value="TreeGrafter"/>
</dbReference>
<dbReference type="Pfam" id="PF01487">
    <property type="entry name" value="DHquinase_I"/>
    <property type="match status" value="1"/>
</dbReference>
<dbReference type="InterPro" id="IPR001381">
    <property type="entry name" value="DHquinase_I"/>
</dbReference>
<dbReference type="GO" id="GO:0003855">
    <property type="term" value="F:3-dehydroquinate dehydratase activity"/>
    <property type="evidence" value="ECO:0007669"/>
    <property type="project" value="UniProtKB-EC"/>
</dbReference>
<evidence type="ECO:0000256" key="1">
    <source>
        <dbReference type="ARBA" id="ARBA00001864"/>
    </source>
</evidence>
<keyword evidence="6" id="KW-1185">Reference proteome</keyword>